<reference evidence="2 3" key="1">
    <citation type="submission" date="2017-12" db="EMBL/GenBank/DDBJ databases">
        <authorList>
            <person name="Paulsen S."/>
            <person name="Gram L.K."/>
        </authorList>
    </citation>
    <scope>NUCLEOTIDE SEQUENCE [LARGE SCALE GENOMIC DNA]</scope>
    <source>
        <strain evidence="2 3">S1607</strain>
    </source>
</reference>
<keyword evidence="1" id="KW-1133">Transmembrane helix</keyword>
<feature type="transmembrane region" description="Helical" evidence="1">
    <location>
        <begin position="130"/>
        <end position="150"/>
    </location>
</feature>
<accession>A0AAQ2IT97</accession>
<evidence type="ECO:0000313" key="2">
    <source>
        <dbReference type="EMBL" id="TMN78800.1"/>
    </source>
</evidence>
<feature type="transmembrane region" description="Helical" evidence="1">
    <location>
        <begin position="50"/>
        <end position="69"/>
    </location>
</feature>
<name>A0AAQ2IT97_PSEO7</name>
<sequence length="208" mass="23760">MKSLFNLALLTSIAAALSITFINTSLIELAVPIALIILVFMSKNDHNSQMLTLCFAFVFVITSVAMYVLDAVIKPAEPNVFYQNIYAFLINLSLSLILLFLLKHRMTVAVLLTRGKSASVFEKNYAEGPLYLLVLFLVFVDLMALLENFIRNLEHIGVNEETAKIFWEWTFFYDYFEYLKAVPIFLCVALLYVGLIVRTRRQPIQSQP</sequence>
<gene>
    <name evidence="2" type="ORF">CWB74_07330</name>
</gene>
<keyword evidence="1" id="KW-0812">Transmembrane</keyword>
<dbReference type="Proteomes" id="UP000305423">
    <property type="component" value="Unassembled WGS sequence"/>
</dbReference>
<dbReference type="AlphaFoldDB" id="A0AAQ2IT97"/>
<keyword evidence="1" id="KW-0472">Membrane</keyword>
<feature type="transmembrane region" description="Helical" evidence="1">
    <location>
        <begin position="81"/>
        <end position="102"/>
    </location>
</feature>
<proteinExistence type="predicted"/>
<evidence type="ECO:0000313" key="3">
    <source>
        <dbReference type="Proteomes" id="UP000305423"/>
    </source>
</evidence>
<evidence type="ECO:0000256" key="1">
    <source>
        <dbReference type="SAM" id="Phobius"/>
    </source>
</evidence>
<protein>
    <submittedName>
        <fullName evidence="2">Uncharacterized protein</fullName>
    </submittedName>
</protein>
<feature type="transmembrane region" description="Helical" evidence="1">
    <location>
        <begin position="178"/>
        <end position="197"/>
    </location>
</feature>
<reference evidence="3" key="2">
    <citation type="submission" date="2019-06" db="EMBL/GenBank/DDBJ databases">
        <title>Co-occurence of chitin degradation, pigmentation and bioactivity in marine Pseudoalteromonas.</title>
        <authorList>
            <person name="Sonnenschein E.C."/>
            <person name="Bech P.K."/>
        </authorList>
    </citation>
    <scope>NUCLEOTIDE SEQUENCE [LARGE SCALE GENOMIC DNA]</scope>
    <source>
        <strain evidence="3">S1607</strain>
    </source>
</reference>
<comment type="caution">
    <text evidence="2">The sequence shown here is derived from an EMBL/GenBank/DDBJ whole genome shotgun (WGS) entry which is preliminary data.</text>
</comment>
<dbReference type="EMBL" id="PNEL01000018">
    <property type="protein sequence ID" value="TMN78800.1"/>
    <property type="molecule type" value="Genomic_DNA"/>
</dbReference>
<feature type="transmembrane region" description="Helical" evidence="1">
    <location>
        <begin position="26"/>
        <end position="43"/>
    </location>
</feature>
<organism evidence="2 3">
    <name type="scientific">Pseudoalteromonas piscicida</name>
    <dbReference type="NCBI Taxonomy" id="43662"/>
    <lineage>
        <taxon>Bacteria</taxon>
        <taxon>Pseudomonadati</taxon>
        <taxon>Pseudomonadota</taxon>
        <taxon>Gammaproteobacteria</taxon>
        <taxon>Alteromonadales</taxon>
        <taxon>Pseudoalteromonadaceae</taxon>
        <taxon>Pseudoalteromonas</taxon>
    </lineage>
</organism>
<dbReference type="RefSeq" id="WP_045965562.1">
    <property type="nucleotide sequence ID" value="NZ_CP074588.1"/>
</dbReference>